<gene>
    <name evidence="1" type="ORF">GCM10009433_26420</name>
</gene>
<dbReference type="InterPro" id="IPR012657">
    <property type="entry name" value="23S_rRNA-intervening_sequence"/>
</dbReference>
<dbReference type="Pfam" id="PF05635">
    <property type="entry name" value="23S_rRNA_IVP"/>
    <property type="match status" value="1"/>
</dbReference>
<comment type="caution">
    <text evidence="1">The sequence shown here is derived from an EMBL/GenBank/DDBJ whole genome shotgun (WGS) entry which is preliminary data.</text>
</comment>
<sequence>MNHKELDVWKVSMELVTLVYKLTEAFPKSENFGLTSQIRRSAVSIPSNIAEGSGRNSWKELHQFVGYSIGSAAELDTQIIIAKNLNYLDDKSIEEVFEMLEKTRKLLSGYKKYVKTKY</sequence>
<dbReference type="Proteomes" id="UP001500185">
    <property type="component" value="Unassembled WGS sequence"/>
</dbReference>
<dbReference type="SUPFAM" id="SSF158446">
    <property type="entry name" value="IVS-encoded protein-like"/>
    <property type="match status" value="1"/>
</dbReference>
<keyword evidence="2" id="KW-1185">Reference proteome</keyword>
<evidence type="ECO:0000313" key="1">
    <source>
        <dbReference type="EMBL" id="GAA0764241.1"/>
    </source>
</evidence>
<dbReference type="RefSeq" id="WP_224454833.1">
    <property type="nucleotide sequence ID" value="NZ_BAAAGG010000022.1"/>
</dbReference>
<reference evidence="2" key="1">
    <citation type="journal article" date="2019" name="Int. J. Syst. Evol. Microbiol.">
        <title>The Global Catalogue of Microorganisms (GCM) 10K type strain sequencing project: providing services to taxonomists for standard genome sequencing and annotation.</title>
        <authorList>
            <consortium name="The Broad Institute Genomics Platform"/>
            <consortium name="The Broad Institute Genome Sequencing Center for Infectious Disease"/>
            <person name="Wu L."/>
            <person name="Ma J."/>
        </authorList>
    </citation>
    <scope>NUCLEOTIDE SEQUENCE [LARGE SCALE GENOMIC DNA]</scope>
    <source>
        <strain evidence="2">JCM 16231</strain>
    </source>
</reference>
<dbReference type="CDD" id="cd16377">
    <property type="entry name" value="23S_rRNA_IVP_like"/>
    <property type="match status" value="1"/>
</dbReference>
<dbReference type="Gene3D" id="1.20.1440.60">
    <property type="entry name" value="23S rRNA-intervening sequence"/>
    <property type="match status" value="1"/>
</dbReference>
<evidence type="ECO:0000313" key="2">
    <source>
        <dbReference type="Proteomes" id="UP001500185"/>
    </source>
</evidence>
<name>A0ABP3VPL1_9FLAO</name>
<dbReference type="PANTHER" id="PTHR38471">
    <property type="entry name" value="FOUR HELIX BUNDLE PROTEIN"/>
    <property type="match status" value="1"/>
</dbReference>
<proteinExistence type="predicted"/>
<dbReference type="InterPro" id="IPR036583">
    <property type="entry name" value="23S_rRNA_IVS_sf"/>
</dbReference>
<dbReference type="NCBIfam" id="TIGR02436">
    <property type="entry name" value="four helix bundle protein"/>
    <property type="match status" value="1"/>
</dbReference>
<dbReference type="PANTHER" id="PTHR38471:SF2">
    <property type="entry name" value="FOUR HELIX BUNDLE PROTEIN"/>
    <property type="match status" value="1"/>
</dbReference>
<organism evidence="1 2">
    <name type="scientific">Psychroflexus lacisalsi</name>
    <dbReference type="NCBI Taxonomy" id="503928"/>
    <lineage>
        <taxon>Bacteria</taxon>
        <taxon>Pseudomonadati</taxon>
        <taxon>Bacteroidota</taxon>
        <taxon>Flavobacteriia</taxon>
        <taxon>Flavobacteriales</taxon>
        <taxon>Flavobacteriaceae</taxon>
        <taxon>Psychroflexus</taxon>
    </lineage>
</organism>
<protein>
    <submittedName>
        <fullName evidence="1">Four helix bundle protein</fullName>
    </submittedName>
</protein>
<dbReference type="EMBL" id="BAAAGG010000022">
    <property type="protein sequence ID" value="GAA0764241.1"/>
    <property type="molecule type" value="Genomic_DNA"/>
</dbReference>
<accession>A0ABP3VPL1</accession>